<evidence type="ECO:0000313" key="3">
    <source>
        <dbReference type="Proteomes" id="UP000623440"/>
    </source>
</evidence>
<dbReference type="EMBL" id="JACJSI010000206">
    <property type="protein sequence ID" value="MBD2534869.1"/>
    <property type="molecule type" value="Genomic_DNA"/>
</dbReference>
<protein>
    <submittedName>
        <fullName evidence="2">Uncharacterized protein</fullName>
    </submittedName>
</protein>
<dbReference type="Proteomes" id="UP000623440">
    <property type="component" value="Unassembled WGS sequence"/>
</dbReference>
<feature type="chain" id="PRO_5047445560" evidence="1">
    <location>
        <begin position="25"/>
        <end position="131"/>
    </location>
</feature>
<feature type="signal peptide" evidence="1">
    <location>
        <begin position="1"/>
        <end position="24"/>
    </location>
</feature>
<evidence type="ECO:0000256" key="1">
    <source>
        <dbReference type="SAM" id="SignalP"/>
    </source>
</evidence>
<keyword evidence="3" id="KW-1185">Reference proteome</keyword>
<proteinExistence type="predicted"/>
<keyword evidence="1" id="KW-0732">Signal</keyword>
<comment type="caution">
    <text evidence="2">The sequence shown here is derived from an EMBL/GenBank/DDBJ whole genome shotgun (WGS) entry which is preliminary data.</text>
</comment>
<evidence type="ECO:0000313" key="2">
    <source>
        <dbReference type="EMBL" id="MBD2534869.1"/>
    </source>
</evidence>
<name>A0ABR8E2M3_9NOSO</name>
<accession>A0ABR8E2M3</accession>
<reference evidence="2 3" key="1">
    <citation type="journal article" date="2020" name="ISME J.">
        <title>Comparative genomics reveals insights into cyanobacterial evolution and habitat adaptation.</title>
        <authorList>
            <person name="Chen M.Y."/>
            <person name="Teng W.K."/>
            <person name="Zhao L."/>
            <person name="Hu C.X."/>
            <person name="Zhou Y.K."/>
            <person name="Han B.P."/>
            <person name="Song L.R."/>
            <person name="Shu W.S."/>
        </authorList>
    </citation>
    <scope>NUCLEOTIDE SEQUENCE [LARGE SCALE GENOMIC DNA]</scope>
    <source>
        <strain evidence="2 3">FACHB-838</strain>
    </source>
</reference>
<sequence length="131" mass="15859">MKGFKKLSSIVVLLFTFVYPPSLASAEASSLSNAPNEQNVATEANLVEGETGELLIAQRRYEGRRYEGRRYEGRRYEGRRYEGRRYEGRQFRRGQRYRRQQFRRQQYLRQRYRQRGYYGRPVFRPGIYIRL</sequence>
<gene>
    <name evidence="2" type="ORF">H6G97_37690</name>
</gene>
<dbReference type="RefSeq" id="WP_190945748.1">
    <property type="nucleotide sequence ID" value="NZ_JACJSI010000206.1"/>
</dbReference>
<organism evidence="2 3">
    <name type="scientific">Nostoc flagelliforme FACHB-838</name>
    <dbReference type="NCBI Taxonomy" id="2692904"/>
    <lineage>
        <taxon>Bacteria</taxon>
        <taxon>Bacillati</taxon>
        <taxon>Cyanobacteriota</taxon>
        <taxon>Cyanophyceae</taxon>
        <taxon>Nostocales</taxon>
        <taxon>Nostocaceae</taxon>
        <taxon>Nostoc</taxon>
    </lineage>
</organism>